<keyword evidence="2" id="KW-1185">Reference proteome</keyword>
<dbReference type="EMBL" id="BONZ01000080">
    <property type="protein sequence ID" value="GIH19358.1"/>
    <property type="molecule type" value="Genomic_DNA"/>
</dbReference>
<sequence>MDRTRYATAPGYVIGHLDTGDEDAGDIDVDEPGIALCRLDFLGTADDWAFAHYDPATGTTFRVLGSGVKLG</sequence>
<name>A0A8J3R0J9_9ACTN</name>
<dbReference type="RefSeq" id="WP_203922824.1">
    <property type="nucleotide sequence ID" value="NZ_BONZ01000080.1"/>
</dbReference>
<evidence type="ECO:0000313" key="2">
    <source>
        <dbReference type="Proteomes" id="UP000642748"/>
    </source>
</evidence>
<gene>
    <name evidence="1" type="ORF">Raf01_75300</name>
</gene>
<comment type="caution">
    <text evidence="1">The sequence shown here is derived from an EMBL/GenBank/DDBJ whole genome shotgun (WGS) entry which is preliminary data.</text>
</comment>
<accession>A0A8J3R0J9</accession>
<evidence type="ECO:0000313" key="1">
    <source>
        <dbReference type="EMBL" id="GIH19358.1"/>
    </source>
</evidence>
<protein>
    <submittedName>
        <fullName evidence="1">Uncharacterized protein</fullName>
    </submittedName>
</protein>
<dbReference type="AlphaFoldDB" id="A0A8J3R0J9"/>
<dbReference type="Proteomes" id="UP000642748">
    <property type="component" value="Unassembled WGS sequence"/>
</dbReference>
<proteinExistence type="predicted"/>
<organism evidence="1 2">
    <name type="scientific">Rugosimonospora africana</name>
    <dbReference type="NCBI Taxonomy" id="556532"/>
    <lineage>
        <taxon>Bacteria</taxon>
        <taxon>Bacillati</taxon>
        <taxon>Actinomycetota</taxon>
        <taxon>Actinomycetes</taxon>
        <taxon>Micromonosporales</taxon>
        <taxon>Micromonosporaceae</taxon>
        <taxon>Rugosimonospora</taxon>
    </lineage>
</organism>
<reference evidence="1" key="1">
    <citation type="submission" date="2021-01" db="EMBL/GenBank/DDBJ databases">
        <title>Whole genome shotgun sequence of Rugosimonospora africana NBRC 104875.</title>
        <authorList>
            <person name="Komaki H."/>
            <person name="Tamura T."/>
        </authorList>
    </citation>
    <scope>NUCLEOTIDE SEQUENCE</scope>
    <source>
        <strain evidence="1">NBRC 104875</strain>
    </source>
</reference>